<dbReference type="GO" id="GO:0006270">
    <property type="term" value="P:DNA replication initiation"/>
    <property type="evidence" value="ECO:0007669"/>
    <property type="project" value="TreeGrafter"/>
</dbReference>
<dbReference type="GO" id="GO:0003677">
    <property type="term" value="F:DNA binding"/>
    <property type="evidence" value="ECO:0007669"/>
    <property type="project" value="UniProtKB-KW"/>
</dbReference>
<accession>G9QM21</accession>
<dbReference type="AlphaFoldDB" id="G9QM21"/>
<evidence type="ECO:0000313" key="7">
    <source>
        <dbReference type="Proteomes" id="UP000011747"/>
    </source>
</evidence>
<dbReference type="Proteomes" id="UP000011747">
    <property type="component" value="Unassembled WGS sequence"/>
</dbReference>
<evidence type="ECO:0000256" key="1">
    <source>
        <dbReference type="ARBA" id="ARBA00022741"/>
    </source>
</evidence>
<evidence type="ECO:0000259" key="5">
    <source>
        <dbReference type="PROSITE" id="PS51194"/>
    </source>
</evidence>
<dbReference type="Gene3D" id="3.40.50.300">
    <property type="entry name" value="P-loop containing nucleotide triphosphate hydrolases"/>
    <property type="match status" value="2"/>
</dbReference>
<keyword evidence="1" id="KW-0547">Nucleotide-binding</keyword>
<dbReference type="SMART" id="SM00490">
    <property type="entry name" value="HELICc"/>
    <property type="match status" value="1"/>
</dbReference>
<dbReference type="PROSITE" id="PS51194">
    <property type="entry name" value="HELICASE_CTER"/>
    <property type="match status" value="1"/>
</dbReference>
<proteinExistence type="predicted"/>
<dbReference type="SMART" id="SM00487">
    <property type="entry name" value="DEXDc"/>
    <property type="match status" value="1"/>
</dbReference>
<dbReference type="InterPro" id="IPR006935">
    <property type="entry name" value="Helicase/UvrB_N"/>
</dbReference>
<dbReference type="PROSITE" id="PS51192">
    <property type="entry name" value="HELICASE_ATP_BIND_1"/>
    <property type="match status" value="1"/>
</dbReference>
<dbReference type="PANTHER" id="PTHR30580:SF1">
    <property type="entry name" value="COMF OPERON PROTEIN 1"/>
    <property type="match status" value="1"/>
</dbReference>
<evidence type="ECO:0000259" key="4">
    <source>
        <dbReference type="PROSITE" id="PS51192"/>
    </source>
</evidence>
<reference evidence="6 7" key="1">
    <citation type="submission" date="2011-09" db="EMBL/GenBank/DDBJ databases">
        <title>The Genome Sequence of Bacillus smithii 7_3_47FAA.</title>
        <authorList>
            <consortium name="The Broad Institute Genome Sequencing Platform"/>
            <person name="Earl A."/>
            <person name="Ward D."/>
            <person name="Feldgarden M."/>
            <person name="Gevers D."/>
            <person name="Daigneault M."/>
            <person name="Strauss J."/>
            <person name="Allen-Vercoe E."/>
            <person name="Young S.K."/>
            <person name="Zeng Q."/>
            <person name="Gargeya S."/>
            <person name="Fitzgerald M."/>
            <person name="Haas B."/>
            <person name="Abouelleil A."/>
            <person name="Alvarado L."/>
            <person name="Arachchi H.M."/>
            <person name="Berlin A."/>
            <person name="Brown A."/>
            <person name="Chapman S.B."/>
            <person name="Chen Z."/>
            <person name="Dunbar C."/>
            <person name="Freedman E."/>
            <person name="Gearin G."/>
            <person name="Goldberg J."/>
            <person name="Griggs A."/>
            <person name="Gujja S."/>
            <person name="Heiman D."/>
            <person name="Howarth C."/>
            <person name="Larson L."/>
            <person name="Lui A."/>
            <person name="MacDonald P.J.P."/>
            <person name="Montmayeur A."/>
            <person name="Murphy C."/>
            <person name="Neiman D."/>
            <person name="Pearson M."/>
            <person name="Priest M."/>
            <person name="Roberts A."/>
            <person name="Saif S."/>
            <person name="Shea T."/>
            <person name="Shenoy N."/>
            <person name="Sisk P."/>
            <person name="Stolte C."/>
            <person name="Sykes S."/>
            <person name="Wortman J."/>
            <person name="Nusbaum C."/>
            <person name="Birren B."/>
        </authorList>
    </citation>
    <scope>NUCLEOTIDE SEQUENCE [LARGE SCALE GENOMIC DNA]</scope>
    <source>
        <strain evidence="6 7">7_3_47FAA</strain>
    </source>
</reference>
<dbReference type="Pfam" id="PF00271">
    <property type="entry name" value="Helicase_C"/>
    <property type="match status" value="1"/>
</dbReference>
<name>G9QM21_9BACI</name>
<dbReference type="GO" id="GO:0043138">
    <property type="term" value="F:3'-5' DNA helicase activity"/>
    <property type="evidence" value="ECO:0007669"/>
    <property type="project" value="TreeGrafter"/>
</dbReference>
<dbReference type="GO" id="GO:0006302">
    <property type="term" value="P:double-strand break repair"/>
    <property type="evidence" value="ECO:0007669"/>
    <property type="project" value="TreeGrafter"/>
</dbReference>
<dbReference type="GO" id="GO:0006310">
    <property type="term" value="P:DNA recombination"/>
    <property type="evidence" value="ECO:0007669"/>
    <property type="project" value="TreeGrafter"/>
</dbReference>
<dbReference type="CDD" id="cd17925">
    <property type="entry name" value="DEXDc_ComFA"/>
    <property type="match status" value="1"/>
</dbReference>
<dbReference type="GO" id="GO:0016787">
    <property type="term" value="F:hydrolase activity"/>
    <property type="evidence" value="ECO:0007669"/>
    <property type="project" value="InterPro"/>
</dbReference>
<keyword evidence="7" id="KW-1185">Reference proteome</keyword>
<dbReference type="SUPFAM" id="SSF52540">
    <property type="entry name" value="P-loop containing nucleoside triphosphate hydrolases"/>
    <property type="match status" value="1"/>
</dbReference>
<dbReference type="FunFam" id="3.40.50.300:FF:001736">
    <property type="entry name" value="COMF operon protein 1"/>
    <property type="match status" value="1"/>
</dbReference>
<gene>
    <name evidence="6" type="ORF">HMPREF1015_02079</name>
</gene>
<dbReference type="PATRIC" id="fig|665952.3.peg.2119"/>
<dbReference type="InterPro" id="IPR001650">
    <property type="entry name" value="Helicase_C-like"/>
</dbReference>
<feature type="domain" description="Helicase C-terminal" evidence="5">
    <location>
        <begin position="309"/>
        <end position="459"/>
    </location>
</feature>
<keyword evidence="3" id="KW-0238">DNA-binding</keyword>
<dbReference type="Pfam" id="PF04851">
    <property type="entry name" value="ResIII"/>
    <property type="match status" value="1"/>
</dbReference>
<dbReference type="HOGENOM" id="CLU_024742_0_0_9"/>
<keyword evidence="2" id="KW-0067">ATP-binding</keyword>
<dbReference type="EMBL" id="ACWF01000114">
    <property type="protein sequence ID" value="EHL77348.1"/>
    <property type="molecule type" value="Genomic_DNA"/>
</dbReference>
<dbReference type="GO" id="GO:0005524">
    <property type="term" value="F:ATP binding"/>
    <property type="evidence" value="ECO:0007669"/>
    <property type="project" value="UniProtKB-KW"/>
</dbReference>
<organism evidence="6 7">
    <name type="scientific">Bacillus smithii 7_3_47FAA</name>
    <dbReference type="NCBI Taxonomy" id="665952"/>
    <lineage>
        <taxon>Bacteria</taxon>
        <taxon>Bacillati</taxon>
        <taxon>Bacillota</taxon>
        <taxon>Bacilli</taxon>
        <taxon>Bacillales</taxon>
        <taxon>Bacillaceae</taxon>
        <taxon>Bacillus</taxon>
    </lineage>
</organism>
<sequence>MNRFSSSVQSFTSGRHLLLSELPFPQDLIQHHLNNGYLQLEDGIRKEGRYYVCVRCGNRDPQMFASFPCARCRKFCLYCRCCIMMGRVSECTPLVSWKGPPHRSVTSHDLLQWDGRLSKGQLTAARAVQNAVEEKEDLLVWAVCGAGKTEILFDGINAALQKGDRVCIAAPRTDVVLELSPRLKKVFPTVPVTALYGGSPQRNEYGSLVISTTHQLYRYKEAFDVVIVDEVDAFPYSYDPTLQYAVEKSRKPSSAMIYLTATPNERWQRQCRQGKRKFVSIPARYHRHPLPVPKIRWIGNWKKSFIKGRIPKELKDWTQKRLTKNKQVLLFFPSVRMMNDALPLFKKLHSRIEAVHAEDPARIEKVEGMRRKEIPVMLTTTILERGVTFPNLDVAVVGAEEMIFDESALVQISGRVGRSADYPDGEIMFFHYGLTREIIKAIRHIERMNLEAKKRGLID</sequence>
<protein>
    <recommendedName>
        <fullName evidence="8">ComF operon protein 1</fullName>
    </recommendedName>
</protein>
<evidence type="ECO:0000313" key="6">
    <source>
        <dbReference type="EMBL" id="EHL77348.1"/>
    </source>
</evidence>
<evidence type="ECO:0000256" key="3">
    <source>
        <dbReference type="ARBA" id="ARBA00023125"/>
    </source>
</evidence>
<feature type="domain" description="Helicase ATP-binding" evidence="4">
    <location>
        <begin position="129"/>
        <end position="281"/>
    </location>
</feature>
<dbReference type="PANTHER" id="PTHR30580">
    <property type="entry name" value="PRIMOSOMAL PROTEIN N"/>
    <property type="match status" value="1"/>
</dbReference>
<evidence type="ECO:0000256" key="2">
    <source>
        <dbReference type="ARBA" id="ARBA00022840"/>
    </source>
</evidence>
<dbReference type="InterPro" id="IPR014001">
    <property type="entry name" value="Helicase_ATP-bd"/>
</dbReference>
<evidence type="ECO:0008006" key="8">
    <source>
        <dbReference type="Google" id="ProtNLM"/>
    </source>
</evidence>
<dbReference type="InterPro" id="IPR027417">
    <property type="entry name" value="P-loop_NTPase"/>
</dbReference>
<comment type="caution">
    <text evidence="6">The sequence shown here is derived from an EMBL/GenBank/DDBJ whole genome shotgun (WGS) entry which is preliminary data.</text>
</comment>
<dbReference type="RefSeq" id="WP_004439674.1">
    <property type="nucleotide sequence ID" value="NZ_JH414756.1"/>
</dbReference>